<dbReference type="AlphaFoldDB" id="A0A3G2R605"/>
<evidence type="ECO:0000313" key="3">
    <source>
        <dbReference type="Proteomes" id="UP000280960"/>
    </source>
</evidence>
<accession>A0A3G2R605</accession>
<sequence length="483" mass="52744">MKFTISKSVSNASWGDVDKGRIWQILKQGIAEGAEGITEAVKEVYAVIKAEVNKDLTQADCWGPHHEIREDGTIVLNRSGLIAAAAALSGARSEPNLTPEQKAQVRRHLLRHYRELEMPVPESLAGEMVAVQAMICGEIKVEDIPLAPWANLDTLKAGDTEPLEIVVEIPAGKSKRGWNYRPEALQAIVGEVMSQGLPGFLGHQKPEDVDHQFPTPVTHWVGAKWDPFTNKAYFRGVVDKAAADLKRWIKSNVVRTVSIFGLPKLQQVAGETQVVDYQPLSIDWTPLGRAGMPTAVVAIGEMDEIINNNGGVKMNWRELIAQLKQMLTNKDVTLNQVVGEMGFTTQELAGEMKEIKEALEAKETLGKVKEALGVSGEMDIIKVAGEAKKALDEKTKAEHEKLIDEVIKDKIAGEMAQGLIKKMLHVADNATKEQIAGEIDALLKDETLKDAFSKLYIDKPAGAGAGNGEPKPNGLLRTKKVAI</sequence>
<organism evidence="2 3">
    <name type="scientific">Biomaibacter acetigenes</name>
    <dbReference type="NCBI Taxonomy" id="2316383"/>
    <lineage>
        <taxon>Bacteria</taxon>
        <taxon>Bacillati</taxon>
        <taxon>Bacillota</taxon>
        <taxon>Clostridia</taxon>
        <taxon>Thermosediminibacterales</taxon>
        <taxon>Tepidanaerobacteraceae</taxon>
        <taxon>Biomaibacter</taxon>
    </lineage>
</organism>
<proteinExistence type="predicted"/>
<keyword evidence="3" id="KW-1185">Reference proteome</keyword>
<evidence type="ECO:0000313" key="2">
    <source>
        <dbReference type="EMBL" id="AYO30813.1"/>
    </source>
</evidence>
<name>A0A3G2R605_9FIRM</name>
<reference evidence="2 3" key="1">
    <citation type="submission" date="2018-10" db="EMBL/GenBank/DDBJ databases">
        <authorList>
            <person name="Zhang X."/>
        </authorList>
    </citation>
    <scope>NUCLEOTIDE SEQUENCE [LARGE SCALE GENOMIC DNA]</scope>
    <source>
        <strain evidence="2 3">SK-G1</strain>
    </source>
</reference>
<dbReference type="Proteomes" id="UP000280960">
    <property type="component" value="Chromosome"/>
</dbReference>
<dbReference type="EMBL" id="CP033169">
    <property type="protein sequence ID" value="AYO30813.1"/>
    <property type="molecule type" value="Genomic_DNA"/>
</dbReference>
<protein>
    <submittedName>
        <fullName evidence="2">Uncharacterized protein</fullName>
    </submittedName>
</protein>
<feature type="region of interest" description="Disordered" evidence="1">
    <location>
        <begin position="462"/>
        <end position="483"/>
    </location>
</feature>
<evidence type="ECO:0000256" key="1">
    <source>
        <dbReference type="SAM" id="MobiDB-lite"/>
    </source>
</evidence>
<dbReference type="RefSeq" id="WP_122014831.1">
    <property type="nucleotide sequence ID" value="NZ_CP033169.1"/>
</dbReference>
<dbReference type="KEGG" id="bacg:D2962_09495"/>
<gene>
    <name evidence="2" type="ORF">D2962_09495</name>
</gene>